<evidence type="ECO:0000313" key="2">
    <source>
        <dbReference type="EMBL" id="PPJ28630.1"/>
    </source>
</evidence>
<protein>
    <recommendedName>
        <fullName evidence="1">Asparagine synthetase domain-containing protein</fullName>
    </recommendedName>
</protein>
<dbReference type="Proteomes" id="UP000238356">
    <property type="component" value="Unassembled WGS sequence"/>
</dbReference>
<proteinExistence type="predicted"/>
<dbReference type="GO" id="GO:0004066">
    <property type="term" value="F:asparagine synthase (glutamine-hydrolyzing) activity"/>
    <property type="evidence" value="ECO:0007669"/>
    <property type="project" value="InterPro"/>
</dbReference>
<accession>A0A2S6A7B3</accession>
<feature type="domain" description="Asparagine synthetase" evidence="1">
    <location>
        <begin position="210"/>
        <end position="595"/>
    </location>
</feature>
<reference evidence="2 3" key="1">
    <citation type="submission" date="2018-02" db="EMBL/GenBank/DDBJ databases">
        <title>8 Nocardia nova and 1 Nocardia cyriacigeorgica strain used for evolution to TMP-SMX.</title>
        <authorList>
            <person name="Mehta H."/>
            <person name="Weng J."/>
            <person name="Shamoo Y."/>
        </authorList>
    </citation>
    <scope>NUCLEOTIDE SEQUENCE [LARGE SCALE GENOMIC DNA]</scope>
    <source>
        <strain evidence="2 3">BAA2227</strain>
    </source>
</reference>
<dbReference type="InterPro" id="IPR014729">
    <property type="entry name" value="Rossmann-like_a/b/a_fold"/>
</dbReference>
<keyword evidence="3" id="KW-1185">Reference proteome</keyword>
<dbReference type="Gene3D" id="3.40.50.620">
    <property type="entry name" value="HUPs"/>
    <property type="match status" value="1"/>
</dbReference>
<dbReference type="Pfam" id="PF00733">
    <property type="entry name" value="Asn_synthase"/>
    <property type="match status" value="1"/>
</dbReference>
<dbReference type="EMBL" id="PSZD01000007">
    <property type="protein sequence ID" value="PPJ28630.1"/>
    <property type="molecule type" value="Genomic_DNA"/>
</dbReference>
<evidence type="ECO:0000313" key="3">
    <source>
        <dbReference type="Proteomes" id="UP000238356"/>
    </source>
</evidence>
<dbReference type="SUPFAM" id="SSF52402">
    <property type="entry name" value="Adenine nucleotide alpha hydrolases-like"/>
    <property type="match status" value="1"/>
</dbReference>
<evidence type="ECO:0000259" key="1">
    <source>
        <dbReference type="Pfam" id="PF00733"/>
    </source>
</evidence>
<name>A0A2S6A7B3_9NOCA</name>
<dbReference type="InterPro" id="IPR001962">
    <property type="entry name" value="Asn_synthase"/>
</dbReference>
<comment type="caution">
    <text evidence="2">The sequence shown here is derived from an EMBL/GenBank/DDBJ whole genome shotgun (WGS) entry which is preliminary data.</text>
</comment>
<dbReference type="GO" id="GO:0006529">
    <property type="term" value="P:asparagine biosynthetic process"/>
    <property type="evidence" value="ECO:0007669"/>
    <property type="project" value="InterPro"/>
</dbReference>
<organism evidence="2 3">
    <name type="scientific">Nocardia nova</name>
    <dbReference type="NCBI Taxonomy" id="37330"/>
    <lineage>
        <taxon>Bacteria</taxon>
        <taxon>Bacillati</taxon>
        <taxon>Actinomycetota</taxon>
        <taxon>Actinomycetes</taxon>
        <taxon>Mycobacteriales</taxon>
        <taxon>Nocardiaceae</taxon>
        <taxon>Nocardia</taxon>
    </lineage>
</organism>
<gene>
    <name evidence="2" type="ORF">C5F51_13775</name>
</gene>
<sequence>MTGDARTGFVVLPDHGAAVSIARRLLPWARVLAEHRSGRPMVVGHCPDRPVIHANGRAAQVVILGHALISEQAVLDYAMSTGSPARWRVILDAIDGSFHSIVEVNGDIHLNGAAYGSRGLYRARVDGIDIAADTVHALRHLVGGKLDAGALAAHLLEPVPHHLAQRPLLTGIEPLARGTGLVITPTGTSRMVRSASERTAVRGLEEGAHEVRSRLEAAVRARTAAGGTVTCELSGGYDSTSISFLAARGPAEITLLTARGRDSANEDLEWALLAARHLPHVRHTILPDSELPFTYAGLEEGPTWLNEPSPLIAGRSRVGALAALAATFGPTVHLTGHGGDHLFTGLPTLYRDLLWRRPLTAWRGLRSFGALGGWRSRDLLRGAVEPADFRAWWKRNSVPIAGVPERRKPMLGWALVPSIPVWASTAAKDAVHEGISWMAADAEPLAPARGRHVELESIVEGARTVAVLNRMSLASGGPPLSAPYFDDRVISAALSVAVPDRVSAWTYKPLLRAAVSGIVPDEVLRRQTKDSGSHDVEVGLRKHRDELVALWENSRLGAMGLIDSKRLKHLCASPSSFELEDGTMFSTIACELWLRDLERNFLDPRDSSARKA</sequence>
<dbReference type="AlphaFoldDB" id="A0A2S6A7B3"/>